<comment type="similarity">
    <text evidence="2">Belongs to the flagella basal body rod proteins family.</text>
</comment>
<protein>
    <recommendedName>
        <fullName evidence="3">Flagellar basal-body rod protein FlgC</fullName>
    </recommendedName>
</protein>
<name>A0A381YR91_9ZZZZ</name>
<feature type="domain" description="Flagellar basal-body/hook protein C-terminal" evidence="7">
    <location>
        <begin position="119"/>
        <end position="162"/>
    </location>
</feature>
<comment type="subunit">
    <text evidence="5">The basal body constitutes a major portion of the flagellar organelle and consists of four rings (L,P,S, and M) mounted on a central rod. The rod consists of about 26 subunits of FlgG in the distal portion, and FlgB, FlgC and FlgF are thought to build up the proximal portion of the rod with about 6 subunits each.</text>
</comment>
<gene>
    <name evidence="8" type="ORF">METZ01_LOCUS132334</name>
</gene>
<sequence>MEVKGIFSALRTTVRGLSTEMKRMNAISENIANADRTPDKNGKVYKRKIVVENPSVGGKTNFSSRLKTSIRRTRGMHMTESRYQDRAKEKGAYEEHYQIVELEGEKLVYDPRHPMADKNGYIRMPNVNMVEEMVDIITASRAYEANVTMMTAIKNMAKKAMEI</sequence>
<organism evidence="8">
    <name type="scientific">marine metagenome</name>
    <dbReference type="NCBI Taxonomy" id="408172"/>
    <lineage>
        <taxon>unclassified sequences</taxon>
        <taxon>metagenomes</taxon>
        <taxon>ecological metagenomes</taxon>
    </lineage>
</organism>
<evidence type="ECO:0000259" key="7">
    <source>
        <dbReference type="Pfam" id="PF06429"/>
    </source>
</evidence>
<dbReference type="PANTHER" id="PTHR30435:SF2">
    <property type="entry name" value="FLAGELLAR BASAL-BODY ROD PROTEIN FLGC"/>
    <property type="match status" value="1"/>
</dbReference>
<dbReference type="Pfam" id="PF00460">
    <property type="entry name" value="Flg_bb_rod"/>
    <property type="match status" value="1"/>
</dbReference>
<comment type="subcellular location">
    <subcellularLocation>
        <location evidence="1">Bacterial flagellum basal body</location>
    </subcellularLocation>
</comment>
<evidence type="ECO:0000256" key="4">
    <source>
        <dbReference type="ARBA" id="ARBA00023143"/>
    </source>
</evidence>
<dbReference type="InterPro" id="IPR006299">
    <property type="entry name" value="FlgC"/>
</dbReference>
<accession>A0A381YR91</accession>
<evidence type="ECO:0000259" key="6">
    <source>
        <dbReference type="Pfam" id="PF00460"/>
    </source>
</evidence>
<proteinExistence type="inferred from homology"/>
<evidence type="ECO:0000256" key="2">
    <source>
        <dbReference type="ARBA" id="ARBA00009677"/>
    </source>
</evidence>
<evidence type="ECO:0000256" key="1">
    <source>
        <dbReference type="ARBA" id="ARBA00004117"/>
    </source>
</evidence>
<dbReference type="GO" id="GO:0030694">
    <property type="term" value="C:bacterial-type flagellum basal body, rod"/>
    <property type="evidence" value="ECO:0007669"/>
    <property type="project" value="InterPro"/>
</dbReference>
<dbReference type="GO" id="GO:0071978">
    <property type="term" value="P:bacterial-type flagellum-dependent swarming motility"/>
    <property type="evidence" value="ECO:0007669"/>
    <property type="project" value="TreeGrafter"/>
</dbReference>
<dbReference type="Pfam" id="PF06429">
    <property type="entry name" value="Flg_bbr_C"/>
    <property type="match status" value="1"/>
</dbReference>
<dbReference type="InterPro" id="IPR001444">
    <property type="entry name" value="Flag_bb_rod_N"/>
</dbReference>
<feature type="domain" description="Flagellar basal body rod protein N-terminal" evidence="6">
    <location>
        <begin position="10"/>
        <end position="38"/>
    </location>
</feature>
<evidence type="ECO:0000256" key="5">
    <source>
        <dbReference type="ARBA" id="ARBA00025933"/>
    </source>
</evidence>
<reference evidence="8" key="1">
    <citation type="submission" date="2018-05" db="EMBL/GenBank/DDBJ databases">
        <authorList>
            <person name="Lanie J.A."/>
            <person name="Ng W.-L."/>
            <person name="Kazmierczak K.M."/>
            <person name="Andrzejewski T.M."/>
            <person name="Davidsen T.M."/>
            <person name="Wayne K.J."/>
            <person name="Tettelin H."/>
            <person name="Glass J.I."/>
            <person name="Rusch D."/>
            <person name="Podicherti R."/>
            <person name="Tsui H.-C.T."/>
            <person name="Winkler M.E."/>
        </authorList>
    </citation>
    <scope>NUCLEOTIDE SEQUENCE</scope>
</reference>
<dbReference type="InterPro" id="IPR010930">
    <property type="entry name" value="Flg_bb/hook_C_dom"/>
</dbReference>
<dbReference type="EMBL" id="UINC01018850">
    <property type="protein sequence ID" value="SVA79480.1"/>
    <property type="molecule type" value="Genomic_DNA"/>
</dbReference>
<dbReference type="PANTHER" id="PTHR30435">
    <property type="entry name" value="FLAGELLAR PROTEIN"/>
    <property type="match status" value="1"/>
</dbReference>
<evidence type="ECO:0000313" key="8">
    <source>
        <dbReference type="EMBL" id="SVA79480.1"/>
    </source>
</evidence>
<dbReference type="NCBIfam" id="TIGR01395">
    <property type="entry name" value="FlgC"/>
    <property type="match status" value="1"/>
</dbReference>
<evidence type="ECO:0000256" key="3">
    <source>
        <dbReference type="ARBA" id="ARBA00017941"/>
    </source>
</evidence>
<dbReference type="AlphaFoldDB" id="A0A381YR91"/>
<keyword evidence="4" id="KW-0975">Bacterial flagellum</keyword>